<dbReference type="InterPro" id="IPR051346">
    <property type="entry name" value="OTU_Deubiquitinase"/>
</dbReference>
<keyword evidence="7" id="KW-0175">Coiled coil</keyword>
<feature type="coiled-coil region" evidence="7">
    <location>
        <begin position="620"/>
        <end position="647"/>
    </location>
</feature>
<protein>
    <recommendedName>
        <fullName evidence="2">ubiquitinyl hydrolase 1</fullName>
        <ecNumber evidence="2">3.4.19.12</ecNumber>
    </recommendedName>
</protein>
<dbReference type="EMBL" id="CAJPIJ010000082">
    <property type="protein sequence ID" value="CAG1970316.1"/>
    <property type="molecule type" value="Genomic_DNA"/>
</dbReference>
<dbReference type="Pfam" id="PF20255">
    <property type="entry name" value="DUF6606"/>
    <property type="match status" value="1"/>
</dbReference>
<evidence type="ECO:0000256" key="5">
    <source>
        <dbReference type="ARBA" id="ARBA00022801"/>
    </source>
</evidence>
<evidence type="ECO:0000256" key="3">
    <source>
        <dbReference type="ARBA" id="ARBA00022670"/>
    </source>
</evidence>
<dbReference type="PANTHER" id="PTHR13367">
    <property type="entry name" value="UBIQUITIN THIOESTERASE"/>
    <property type="match status" value="1"/>
</dbReference>
<evidence type="ECO:0000256" key="8">
    <source>
        <dbReference type="SAM" id="MobiDB-lite"/>
    </source>
</evidence>
<keyword evidence="4" id="KW-0833">Ubl conjugation pathway</keyword>
<evidence type="ECO:0000259" key="11">
    <source>
        <dbReference type="Pfam" id="PF20255"/>
    </source>
</evidence>
<dbReference type="EC" id="3.4.19.12" evidence="2"/>
<feature type="non-terminal residue" evidence="12">
    <location>
        <position position="1"/>
    </location>
</feature>
<keyword evidence="3" id="KW-0645">Protease</keyword>
<feature type="region of interest" description="Disordered" evidence="8">
    <location>
        <begin position="3173"/>
        <end position="3243"/>
    </location>
</feature>
<organism evidence="12 13">
    <name type="scientific">Gibberella zeae</name>
    <name type="common">Wheat head blight fungus</name>
    <name type="synonym">Fusarium graminearum</name>
    <dbReference type="NCBI Taxonomy" id="5518"/>
    <lineage>
        <taxon>Eukaryota</taxon>
        <taxon>Fungi</taxon>
        <taxon>Dikarya</taxon>
        <taxon>Ascomycota</taxon>
        <taxon>Pezizomycotina</taxon>
        <taxon>Sordariomycetes</taxon>
        <taxon>Hypocreomycetidae</taxon>
        <taxon>Hypocreales</taxon>
        <taxon>Nectriaceae</taxon>
        <taxon>Fusarium</taxon>
    </lineage>
</organism>
<dbReference type="Pfam" id="PF12359">
    <property type="entry name" value="DUF3645"/>
    <property type="match status" value="1"/>
</dbReference>
<dbReference type="InterPro" id="IPR046541">
    <property type="entry name" value="DUF6606"/>
</dbReference>
<feature type="domain" description="DUF3638" evidence="9">
    <location>
        <begin position="2091"/>
        <end position="2314"/>
    </location>
</feature>
<keyword evidence="6" id="KW-0788">Thiol protease</keyword>
<feature type="compositionally biased region" description="Acidic residues" evidence="8">
    <location>
        <begin position="3234"/>
        <end position="3243"/>
    </location>
</feature>
<evidence type="ECO:0000313" key="13">
    <source>
        <dbReference type="Proteomes" id="UP000746612"/>
    </source>
</evidence>
<gene>
    <name evidence="12" type="ORF">MDCFG202_LOCUS85991</name>
</gene>
<dbReference type="GO" id="GO:0006508">
    <property type="term" value="P:proteolysis"/>
    <property type="evidence" value="ECO:0007669"/>
    <property type="project" value="UniProtKB-KW"/>
</dbReference>
<name>A0A9N8R7M2_GIBZA</name>
<evidence type="ECO:0000259" key="9">
    <source>
        <dbReference type="Pfam" id="PF12340"/>
    </source>
</evidence>
<dbReference type="Proteomes" id="UP000746612">
    <property type="component" value="Unassembled WGS sequence"/>
</dbReference>
<dbReference type="Pfam" id="PF12340">
    <property type="entry name" value="DUF3638"/>
    <property type="match status" value="1"/>
</dbReference>
<evidence type="ECO:0000259" key="10">
    <source>
        <dbReference type="Pfam" id="PF12359"/>
    </source>
</evidence>
<sequence length="3243" mass="368061">PPCMTTYFLRPTDPFLKPASLRGILSRTLIIHHPVATMAEDDPALLEALFHHLVLPPKLPQKFDGENIEMKKSLGVRLLNSSGIVRSAGDPKVWEILKKSLEAIYDLHAGNFSQKDLWTALMNVRDSGGTVWLAIHLEPQNAALIVHMDDGGENVIFEEFETAAPVADVLKTENALTWDFPSRAIAIPTSEFTDHSFINNLTLFLEEASSKSFDSFAARAKKGGKSVVEVRDCPSSALISEILMPLLEGIGSSVYPRQLRKRVRDDVVLDKSEMPWRRLPYWLVLRVTIRRILSTLLDDAHEAMSRVYYKFIICAVLADLLKDCAGSIQPEMTLMLQAKLSRRLAKLESERDSASGPLREAYDHFLTHRSENFHTMLADARAQVTSSWDEYKKSTVRNIPILPDRTSDNDLVLHLLNSRAAFQKLLSHKPKSKRSRVLADPSTLKEGTISQVNALASKHSKLVDCADESMDDAYLKLSTSTYRCGEYAWKIERFIDTVGDAYNGNSLLMSRYLLQLFELWMRMDQEVIKAYPLLKDYHPIFVPSSLDVLCLRTRQEFERLSQVQQYLDSRINALPLDHQTIFANPVRSDSFPRNFVHNTVIGKGLITLGQQIDAESQKAKSSKQSELDRLTKKYDNLTQEIKSMVCVCVRLRDGSKDVNGCKRCWKFRNRKRIKISAYEDLLPTTGTTEKTAQRAAILFQLDMPATLCTYRKAVWKLYILGTAQLSHNKHGTPKLLLENLEKLQKFAKSPSYITLASSKKSFSQTHYSEMRLPKRPSEVLFPFGAEFTYYDTSTSTWADQLPKVPWFQHLLGSWLPKGISDPYASGQSFVQDGRPYHPSSYAIVANEFNCPSELSVHEYSAFQRVVSARGRRWLVLLVELGTTNFNFSSEVTMKLLNHLAVQAGPAIHETGVLREAHSPFDDEAFCNRLYELLRGRLDAITSSWREVHYMNVLVTLSVQLYHLCPEEFQPKAETLLVTIRTITCGWIAHLRNEIRSTSESEVASKSATFAFWAALLGRRTFWVYKDDARTLNEEDARSFFRASIAIQENLLTDLDQLDPVLRNLLIEDLSSSYAMRYQIEYWWQENYTQLGSSINETWTDTGSSSERSYSQWVCLTGQVGWVTSDVAGTQWTSAQVVHYHLLQGHLIVDGKPLGRLPLQMTQDPAVQELFGEQHLLTRPSGLLEYQLANDIMGHQVHLGFRDGKLVIQALHRGLLLQYVPRDIFKGSSGCDLPTDLVDRCVHWLNLRTGELEMRRKPWIWKTKQSNWILNTRSRVAIRNQSKGNIHRKASPGSKLVEPRSSVGQKIMLIFRHFEDVDKLTIYQPIGKGTLSVEMKRLEIRFAVNNKGLLESPQLNAEVDPNQDVGTLYGLSSQIILRNIVNPEKKTVLVPLGEICWKRRTMHVDIRITNSGQYASFSVDKVLGRLDCAPEPLFLYLKAALHALTSFPIPDDLTLRTGTEEARHCLRAARSQPWSPLRNRPRQILSVLKSLSPKRSYYPPGINLYQSVQWDKNLTMCIQHEELALLVDSILSQSQQLEDVNNKSAADLDIQPQQNSPDLLFRRGRTRRQLYERISSPSDIYALTSASEPFYYSPIKKMKAKNSCRVYQTIRALRANSDDIPRLKRLTPLVEKMAHIGGFENTLTVTDVETLLSTEISQLWASLVQFCREDGQSPSYDSHFLLALLAFDTDIDLSLIQWLVAIYKNPQLRALEAPGHSYFSGFHAFSKPSMDSMTSLIVANQPTHKKFREYDSKGKLQKTRLTVGEYQDKQMEEATLLASRVLEIWPNPLQSVDEFKDATSDLGIRYTNLDKAWESLESELERLSHNLDLSKYLEQLDFTATCLLQHQFDDQKVARKNVWYSQPSPLADPPVHEPGEAYRLPSLGEDLMKLKHGFGPRDVARASNVLETSSDKPALQHEPTQQIIASSATSILPDNLSSLDQIINRFSLSSETTIRKKYSEDLHTSLTAMIQNYNTSCSKPKQITRPMDVENECVHAYNELHQWEDNIRTTLTNQFTVSTWLNEGGLWPCLSRVALLEQLRNKNSGNISVEMKAGLVHYGILITRYQRFLRLRDATLCRDDRRLRENEELQGHSNWNPLDHPEWLLLEIDNDLLIRPSQIDVARAVISPTSASNSVLQMNMGQGKTSCIIPMAVAMLADGKNLCRLGVPRALLLQTAQVVQSRIGGLLDRIVRHVPFSRRSPMDLASMRLYKAIHKDIRDSGGVMICLPEHMMSFKLSGLQQLLDGAVKRASKMMETQQWLEAHSRDILDESDFTLSTKTQLIYPSGVPMAIDGHPQRWLVVEELLSLVEGHIPYLQSQFGSGIDIMRRHEGYPIMHILRPEVEASLIYLLIEDVCQGRLPQLQFKSGDDIDARRLVRAIISGTVIDLPTCQRAAEFLTDDVFGIKVLYLLKGLLSEGLLLTCLKKRWNVQYGLHPKRAPIAVPFEAKGVPSLTAEYGHPDTTLILTCLAFYQTGLTQAQVVQCLDHVVRSDDPTMQYERLIHGCKLPSRLECWNFLTLDDEAQMEDLWKHMRLNTSIVNYFLNNFAFPQHAKQFGVKLQASGWDIPLLSNEAGPSRNLTTGFSGTNDNKRLLPQTIKQDDLPSLVQTNAEVLSYLLEERNQRCYQAIDPSGRHLTEKGLLDLLNNQKIRILIDAGAYILEMENKDLAAAWLEICPDAQGAVYFDSDSRIMVRARFQKSPIPLLASSFANNLKDCVVYIDEAHTRGTDLKLPVDAKGAVTLGLGQTKDQTVQAAMRLRQLGSTQSVAFIVPPEVHRSILDLRPADKKKFWPMASSDVVYWLLEQSCKMNEKMMPLHTAQGFDFCQRINALWKYGESAKNPPETKQLLDAIQHREDQTLEQLYGPRDLIPTTEAMAKLDFDCLKGFTTRLCEQKLDLSGDYTTAFEELELEREVEFEFEQLREKEKPVKYTAAVFPGLDPAITRFVTTGSLSQGDSFIQAFDFMSRTRIGRKFGVQRTSSRLFVSREFTKSIAINGYQVSPDVMRPVEWILWSPLTDTALVVIPEEAELLLMTLRTYGNPVSMLTYAAPVTKTMWRFNTLNYFTIPTRDDAPSFPPWLAIETGVLAGRLYFSYSEYAHLVSWLGINKRDLPAAIQDASSLETHLTARGLFIDRPLKFLLEWLTYRRQTQDIMHTPMGFLCQGKKLDPGHSFFASATTSQEVHEARPDVEGDVDAKSDAGVSDDGSDWDDGDDELIIPDDEEVEEEWEGGGDELIIPDGEEVLEGWR</sequence>
<keyword evidence="5" id="KW-0378">Hydrolase</keyword>
<feature type="domain" description="DUF6606" evidence="11">
    <location>
        <begin position="49"/>
        <end position="322"/>
    </location>
</feature>
<evidence type="ECO:0000256" key="6">
    <source>
        <dbReference type="ARBA" id="ARBA00022807"/>
    </source>
</evidence>
<comment type="catalytic activity">
    <reaction evidence="1">
        <text>Thiol-dependent hydrolysis of ester, thioester, amide, peptide and isopeptide bonds formed by the C-terminal Gly of ubiquitin (a 76-residue protein attached to proteins as an intracellular targeting signal).</text>
        <dbReference type="EC" id="3.4.19.12"/>
    </reaction>
</comment>
<dbReference type="PANTHER" id="PTHR13367:SF33">
    <property type="entry name" value="P-LOOP CONTAINING NUCLEOSIDE TRIPHOSPHATE HYDROLASE PROTEIN"/>
    <property type="match status" value="1"/>
</dbReference>
<reference evidence="12" key="1">
    <citation type="submission" date="2021-03" db="EMBL/GenBank/DDBJ databases">
        <authorList>
            <person name="Alouane T."/>
            <person name="Langin T."/>
            <person name="Bonhomme L."/>
        </authorList>
    </citation>
    <scope>NUCLEOTIDE SEQUENCE</scope>
    <source>
        <strain evidence="12">MDC_Fg202</strain>
    </source>
</reference>
<feature type="domain" description="DUF3645" evidence="10">
    <location>
        <begin position="2433"/>
        <end position="2465"/>
    </location>
</feature>
<accession>A0A9N8R7M2</accession>
<evidence type="ECO:0000256" key="1">
    <source>
        <dbReference type="ARBA" id="ARBA00000707"/>
    </source>
</evidence>
<evidence type="ECO:0000256" key="2">
    <source>
        <dbReference type="ARBA" id="ARBA00012759"/>
    </source>
</evidence>
<feature type="compositionally biased region" description="Basic and acidic residues" evidence="8">
    <location>
        <begin position="3177"/>
        <end position="3193"/>
    </location>
</feature>
<dbReference type="InterPro" id="IPR022105">
    <property type="entry name" value="DUF3645"/>
</dbReference>
<evidence type="ECO:0000313" key="12">
    <source>
        <dbReference type="EMBL" id="CAG1970316.1"/>
    </source>
</evidence>
<feature type="compositionally biased region" description="Acidic residues" evidence="8">
    <location>
        <begin position="3200"/>
        <end position="3227"/>
    </location>
</feature>
<evidence type="ECO:0000256" key="4">
    <source>
        <dbReference type="ARBA" id="ARBA00022786"/>
    </source>
</evidence>
<comment type="caution">
    <text evidence="12">The sequence shown here is derived from an EMBL/GenBank/DDBJ whole genome shotgun (WGS) entry which is preliminary data.</text>
</comment>
<proteinExistence type="predicted"/>
<dbReference type="GO" id="GO:0004843">
    <property type="term" value="F:cysteine-type deubiquitinase activity"/>
    <property type="evidence" value="ECO:0007669"/>
    <property type="project" value="UniProtKB-EC"/>
</dbReference>
<dbReference type="InterPro" id="IPR022099">
    <property type="entry name" value="DUF3638"/>
</dbReference>
<evidence type="ECO:0000256" key="7">
    <source>
        <dbReference type="SAM" id="Coils"/>
    </source>
</evidence>